<keyword evidence="3" id="KW-1185">Reference proteome</keyword>
<protein>
    <recommendedName>
        <fullName evidence="4">CCHC-type domain-containing protein</fullName>
    </recommendedName>
</protein>
<name>A0A445EKL8_ARAHY</name>
<evidence type="ECO:0000313" key="3">
    <source>
        <dbReference type="Proteomes" id="UP000289738"/>
    </source>
</evidence>
<feature type="compositionally biased region" description="Basic residues" evidence="1">
    <location>
        <begin position="178"/>
        <end position="188"/>
    </location>
</feature>
<organism evidence="2 3">
    <name type="scientific">Arachis hypogaea</name>
    <name type="common">Peanut</name>
    <dbReference type="NCBI Taxonomy" id="3818"/>
    <lineage>
        <taxon>Eukaryota</taxon>
        <taxon>Viridiplantae</taxon>
        <taxon>Streptophyta</taxon>
        <taxon>Embryophyta</taxon>
        <taxon>Tracheophyta</taxon>
        <taxon>Spermatophyta</taxon>
        <taxon>Magnoliopsida</taxon>
        <taxon>eudicotyledons</taxon>
        <taxon>Gunneridae</taxon>
        <taxon>Pentapetalae</taxon>
        <taxon>rosids</taxon>
        <taxon>fabids</taxon>
        <taxon>Fabales</taxon>
        <taxon>Fabaceae</taxon>
        <taxon>Papilionoideae</taxon>
        <taxon>50 kb inversion clade</taxon>
        <taxon>dalbergioids sensu lato</taxon>
        <taxon>Dalbergieae</taxon>
        <taxon>Pterocarpus clade</taxon>
        <taxon>Arachis</taxon>
    </lineage>
</organism>
<accession>A0A445EKL8</accession>
<evidence type="ECO:0000256" key="1">
    <source>
        <dbReference type="SAM" id="MobiDB-lite"/>
    </source>
</evidence>
<evidence type="ECO:0008006" key="4">
    <source>
        <dbReference type="Google" id="ProtNLM"/>
    </source>
</evidence>
<feature type="compositionally biased region" description="Low complexity" evidence="1">
    <location>
        <begin position="205"/>
        <end position="221"/>
    </location>
</feature>
<proteinExistence type="predicted"/>
<sequence length="246" mass="27655">MSGIPCVHAVSCIKFMGLDLEAFVVDYYKKEAYLKCYESFIIHPLNGPDLWERTTYGDVMPPPYRRPSHRLVKKRRPVAGEEEQNSCTHLSRRKQIRKCSICGSVGHNKNRCLKPIEEEAQQLKKLRKERIRSQAPTHILQLKTASSHPTAKIGVKRKTASATQPPSSIQSNSITQPKKPRGRLKKTTKSNCSAKEVLHSKKHTSPISSALSSSSTHLNTTSFSVSQPTLFTSSTQPSVQHKHTMR</sequence>
<dbReference type="AlphaFoldDB" id="A0A445EKL8"/>
<dbReference type="EMBL" id="SDMP01000001">
    <property type="protein sequence ID" value="RYR76010.1"/>
    <property type="molecule type" value="Genomic_DNA"/>
</dbReference>
<feature type="compositionally biased region" description="Polar residues" evidence="1">
    <location>
        <begin position="160"/>
        <end position="176"/>
    </location>
</feature>
<comment type="caution">
    <text evidence="2">The sequence shown here is derived from an EMBL/GenBank/DDBJ whole genome shotgun (WGS) entry which is preliminary data.</text>
</comment>
<dbReference type="Proteomes" id="UP000289738">
    <property type="component" value="Chromosome A01"/>
</dbReference>
<reference evidence="2 3" key="1">
    <citation type="submission" date="2019-01" db="EMBL/GenBank/DDBJ databases">
        <title>Sequencing of cultivated peanut Arachis hypogaea provides insights into genome evolution and oil improvement.</title>
        <authorList>
            <person name="Chen X."/>
        </authorList>
    </citation>
    <scope>NUCLEOTIDE SEQUENCE [LARGE SCALE GENOMIC DNA]</scope>
    <source>
        <strain evidence="3">cv. Fuhuasheng</strain>
        <tissue evidence="2">Leaves</tissue>
    </source>
</reference>
<evidence type="ECO:0000313" key="2">
    <source>
        <dbReference type="EMBL" id="RYR76010.1"/>
    </source>
</evidence>
<gene>
    <name evidence="2" type="ORF">Ahy_A01g000602</name>
</gene>
<feature type="region of interest" description="Disordered" evidence="1">
    <location>
        <begin position="145"/>
        <end position="221"/>
    </location>
</feature>